<dbReference type="RefSeq" id="XP_040713723.1">
    <property type="nucleotide sequence ID" value="XM_040860730.1"/>
</dbReference>
<evidence type="ECO:0000313" key="4">
    <source>
        <dbReference type="EMBL" id="ORY61646.1"/>
    </source>
</evidence>
<dbReference type="AlphaFoldDB" id="A0A1Y2DRB4"/>
<evidence type="ECO:0000256" key="2">
    <source>
        <dbReference type="SAM" id="MobiDB-lite"/>
    </source>
</evidence>
<dbReference type="OrthoDB" id="4770319at2759"/>
<keyword evidence="1" id="KW-0479">Metal-binding</keyword>
<sequence length="519" mass="57245">MMSSDGMAKGLIDNLTTGAKMLKTLKANFDQSAKQRQRALWKDLAALKYDGNCPVTFNTKFRKAVSECCDAGLKLTSSQQITMFLTATEDKASSWTRQQEQFLRRNKMKPAELMEEFANAFHHKLTRGGNGSQNNGRSSGGNSSHNAQAPGRDGDNSDSSTSRRGRRSTKDVECYNCGKKGHLKRDCRSRPNDGNEDDKGASANTARGREQSVAAPPGLEEALGDKFYGAKAAFDYQDLINEYDQATQALIARSCTADARSADPDQLLFDTGADIHVTNDEDDFTEGTIVTLKKNAYPVITGGGIVHAQKVGTIKWLVKGPDGLRNYLAAKYVLFVPKFPIKVFSGKLFYLNGGTIRGNDIVSNTGTVVTTIDVKRRGWLLWQFGKKQPQRTRKSHVDYLSAPAPEPEPELEPEGALQSFGFTAEEVASTKRVMDNTIVSPRIVEMTDDLAGVTPHECFHQELASEGEWTPDVANLRIPGSLALVHEDVTDEDIIKPRRGLPRKAKPNIRALYPRGRRR</sequence>
<dbReference type="InterPro" id="IPR036875">
    <property type="entry name" value="Znf_CCHC_sf"/>
</dbReference>
<dbReference type="Proteomes" id="UP000193689">
    <property type="component" value="Unassembled WGS sequence"/>
</dbReference>
<proteinExistence type="predicted"/>
<feature type="region of interest" description="Disordered" evidence="2">
    <location>
        <begin position="498"/>
        <end position="519"/>
    </location>
</feature>
<dbReference type="PROSITE" id="PS50158">
    <property type="entry name" value="ZF_CCHC"/>
    <property type="match status" value="1"/>
</dbReference>
<keyword evidence="1" id="KW-0862">Zinc</keyword>
<name>A0A1Y2DRB4_9PEZI</name>
<comment type="caution">
    <text evidence="4">The sequence shown here is derived from an EMBL/GenBank/DDBJ whole genome shotgun (WGS) entry which is preliminary data.</text>
</comment>
<accession>A0A1Y2DRB4</accession>
<feature type="compositionally biased region" description="Basic and acidic residues" evidence="2">
    <location>
        <begin position="184"/>
        <end position="200"/>
    </location>
</feature>
<feature type="compositionally biased region" description="Basic residues" evidence="2">
    <location>
        <begin position="498"/>
        <end position="507"/>
    </location>
</feature>
<keyword evidence="5" id="KW-1185">Reference proteome</keyword>
<evidence type="ECO:0000259" key="3">
    <source>
        <dbReference type="PROSITE" id="PS50158"/>
    </source>
</evidence>
<keyword evidence="1" id="KW-0863">Zinc-finger</keyword>
<dbReference type="EMBL" id="MCFJ01000010">
    <property type="protein sequence ID" value="ORY61646.1"/>
    <property type="molecule type" value="Genomic_DNA"/>
</dbReference>
<evidence type="ECO:0000256" key="1">
    <source>
        <dbReference type="PROSITE-ProRule" id="PRU00047"/>
    </source>
</evidence>
<reference evidence="4 5" key="1">
    <citation type="submission" date="2016-07" db="EMBL/GenBank/DDBJ databases">
        <title>Pervasive Adenine N6-methylation of Active Genes in Fungi.</title>
        <authorList>
            <consortium name="DOE Joint Genome Institute"/>
            <person name="Mondo S.J."/>
            <person name="Dannebaum R.O."/>
            <person name="Kuo R.C."/>
            <person name="Labutti K."/>
            <person name="Haridas S."/>
            <person name="Kuo A."/>
            <person name="Salamov A."/>
            <person name="Ahrendt S.R."/>
            <person name="Lipzen A."/>
            <person name="Sullivan W."/>
            <person name="Andreopoulos W.B."/>
            <person name="Clum A."/>
            <person name="Lindquist E."/>
            <person name="Daum C."/>
            <person name="Ramamoorthy G.K."/>
            <person name="Gryganskyi A."/>
            <person name="Culley D."/>
            <person name="Magnuson J.K."/>
            <person name="James T.Y."/>
            <person name="O'Malley M.A."/>
            <person name="Stajich J.E."/>
            <person name="Spatafora J.W."/>
            <person name="Visel A."/>
            <person name="Grigoriev I.V."/>
        </authorList>
    </citation>
    <scope>NUCLEOTIDE SEQUENCE [LARGE SCALE GENOMIC DNA]</scope>
    <source>
        <strain evidence="4 5">CBS 129021</strain>
    </source>
</reference>
<dbReference type="GeneID" id="63776942"/>
<dbReference type="InterPro" id="IPR001878">
    <property type="entry name" value="Znf_CCHC"/>
</dbReference>
<dbReference type="STRING" id="1141098.A0A1Y2DRB4"/>
<gene>
    <name evidence="4" type="ORF">BCR38DRAFT_440798</name>
</gene>
<organism evidence="4 5">
    <name type="scientific">Pseudomassariella vexata</name>
    <dbReference type="NCBI Taxonomy" id="1141098"/>
    <lineage>
        <taxon>Eukaryota</taxon>
        <taxon>Fungi</taxon>
        <taxon>Dikarya</taxon>
        <taxon>Ascomycota</taxon>
        <taxon>Pezizomycotina</taxon>
        <taxon>Sordariomycetes</taxon>
        <taxon>Xylariomycetidae</taxon>
        <taxon>Amphisphaeriales</taxon>
        <taxon>Pseudomassariaceae</taxon>
        <taxon>Pseudomassariella</taxon>
    </lineage>
</organism>
<feature type="domain" description="CCHC-type" evidence="3">
    <location>
        <begin position="174"/>
        <end position="189"/>
    </location>
</feature>
<dbReference type="GO" id="GO:0003676">
    <property type="term" value="F:nucleic acid binding"/>
    <property type="evidence" value="ECO:0007669"/>
    <property type="project" value="InterPro"/>
</dbReference>
<dbReference type="SMART" id="SM00343">
    <property type="entry name" value="ZnF_C2HC"/>
    <property type="match status" value="1"/>
</dbReference>
<dbReference type="InParanoid" id="A0A1Y2DRB4"/>
<evidence type="ECO:0000313" key="5">
    <source>
        <dbReference type="Proteomes" id="UP000193689"/>
    </source>
</evidence>
<dbReference type="Gene3D" id="4.10.60.10">
    <property type="entry name" value="Zinc finger, CCHC-type"/>
    <property type="match status" value="1"/>
</dbReference>
<feature type="region of interest" description="Disordered" evidence="2">
    <location>
        <begin position="125"/>
        <end position="171"/>
    </location>
</feature>
<dbReference type="GO" id="GO:0008270">
    <property type="term" value="F:zinc ion binding"/>
    <property type="evidence" value="ECO:0007669"/>
    <property type="project" value="UniProtKB-KW"/>
</dbReference>
<feature type="compositionally biased region" description="Low complexity" evidence="2">
    <location>
        <begin position="132"/>
        <end position="146"/>
    </location>
</feature>
<feature type="region of interest" description="Disordered" evidence="2">
    <location>
        <begin position="183"/>
        <end position="216"/>
    </location>
</feature>
<dbReference type="SUPFAM" id="SSF57756">
    <property type="entry name" value="Retrovirus zinc finger-like domains"/>
    <property type="match status" value="1"/>
</dbReference>
<dbReference type="Pfam" id="PF00098">
    <property type="entry name" value="zf-CCHC"/>
    <property type="match status" value="1"/>
</dbReference>
<protein>
    <recommendedName>
        <fullName evidence="3">CCHC-type domain-containing protein</fullName>
    </recommendedName>
</protein>